<feature type="transmembrane region" description="Helical" evidence="1">
    <location>
        <begin position="332"/>
        <end position="351"/>
    </location>
</feature>
<sequence length="357" mass="40865">MNRYFYYPIAMCMLMNTIIFVPNILLARKEKGALLGMLLSLIIGPLLGYIFTKSFSRFKKKGLPEVLSQFVPKYVMVPVLAYLSCMWFAAGSIVIVTYTLVIKRYIMPDMPQELLLLFFMAAVCYCALKPTRTVLYLLEVILMISVPLIVIILVKAVSNEYLSWYAIWNVASDYVFTVPNTDVMSAATYIFSGYLNLVVFNKELGGQFTLKQFWAVPILGFGVLMTSFFIPIGFHGTIGIDNYVYSWISTADSMRSEFGFVERVMYLFLLLYLNLSLIFTTVSWHVGYQLANSLFAKRGLIGYVLLGLMIMITIGLIHYFSEKDFLTIGTKWLNVRLYSEVLLVMFIYYLSRKGKPI</sequence>
<feature type="transmembrane region" description="Helical" evidence="1">
    <location>
        <begin position="33"/>
        <end position="51"/>
    </location>
</feature>
<feature type="transmembrane region" description="Helical" evidence="1">
    <location>
        <begin position="136"/>
        <end position="154"/>
    </location>
</feature>
<dbReference type="InterPro" id="IPR004761">
    <property type="entry name" value="Spore_GerAB"/>
</dbReference>
<evidence type="ECO:0000313" key="2">
    <source>
        <dbReference type="EMBL" id="TVX98977.1"/>
    </source>
</evidence>
<keyword evidence="3" id="KW-1185">Reference proteome</keyword>
<dbReference type="OrthoDB" id="2930450at2"/>
<dbReference type="Pfam" id="PF03845">
    <property type="entry name" value="Spore_permease"/>
    <property type="match status" value="1"/>
</dbReference>
<feature type="transmembrane region" description="Helical" evidence="1">
    <location>
        <begin position="264"/>
        <end position="288"/>
    </location>
</feature>
<dbReference type="GO" id="GO:0009847">
    <property type="term" value="P:spore germination"/>
    <property type="evidence" value="ECO:0007669"/>
    <property type="project" value="InterPro"/>
</dbReference>
<proteinExistence type="predicted"/>
<dbReference type="AlphaFoldDB" id="A0A559JGH8"/>
<feature type="transmembrane region" description="Helical" evidence="1">
    <location>
        <begin position="213"/>
        <end position="234"/>
    </location>
</feature>
<feature type="transmembrane region" description="Helical" evidence="1">
    <location>
        <begin position="79"/>
        <end position="102"/>
    </location>
</feature>
<evidence type="ECO:0000313" key="3">
    <source>
        <dbReference type="Proteomes" id="UP000317036"/>
    </source>
</evidence>
<dbReference type="GO" id="GO:0016020">
    <property type="term" value="C:membrane"/>
    <property type="evidence" value="ECO:0007669"/>
    <property type="project" value="InterPro"/>
</dbReference>
<accession>A0A559JGH8</accession>
<name>A0A559JGH8_9BACL</name>
<evidence type="ECO:0000256" key="1">
    <source>
        <dbReference type="SAM" id="Phobius"/>
    </source>
</evidence>
<keyword evidence="1" id="KW-0812">Transmembrane</keyword>
<dbReference type="Proteomes" id="UP000317036">
    <property type="component" value="Unassembled WGS sequence"/>
</dbReference>
<dbReference type="EMBL" id="VNJI01000087">
    <property type="protein sequence ID" value="TVX98977.1"/>
    <property type="molecule type" value="Genomic_DNA"/>
</dbReference>
<gene>
    <name evidence="2" type="ORF">FPZ49_34240</name>
</gene>
<protein>
    <submittedName>
        <fullName evidence="2">GerAB/ArcD/ProY family transporter</fullName>
    </submittedName>
</protein>
<keyword evidence="1" id="KW-1133">Transmembrane helix</keyword>
<feature type="transmembrane region" description="Helical" evidence="1">
    <location>
        <begin position="6"/>
        <end position="26"/>
    </location>
</feature>
<reference evidence="2 3" key="1">
    <citation type="submission" date="2019-07" db="EMBL/GenBank/DDBJ databases">
        <authorList>
            <person name="Kim J."/>
        </authorList>
    </citation>
    <scope>NUCLEOTIDE SEQUENCE [LARGE SCALE GENOMIC DNA]</scope>
    <source>
        <strain evidence="2 3">JC52</strain>
    </source>
</reference>
<feature type="transmembrane region" description="Helical" evidence="1">
    <location>
        <begin position="114"/>
        <end position="130"/>
    </location>
</feature>
<feature type="transmembrane region" description="Helical" evidence="1">
    <location>
        <begin position="183"/>
        <end position="201"/>
    </location>
</feature>
<organism evidence="2 3">
    <name type="scientific">Paenibacillus cremeus</name>
    <dbReference type="NCBI Taxonomy" id="2163881"/>
    <lineage>
        <taxon>Bacteria</taxon>
        <taxon>Bacillati</taxon>
        <taxon>Bacillota</taxon>
        <taxon>Bacilli</taxon>
        <taxon>Bacillales</taxon>
        <taxon>Paenibacillaceae</taxon>
        <taxon>Paenibacillus</taxon>
    </lineage>
</organism>
<dbReference type="RefSeq" id="WP_144855046.1">
    <property type="nucleotide sequence ID" value="NZ_VNJI01000087.1"/>
</dbReference>
<comment type="caution">
    <text evidence="2">The sequence shown here is derived from an EMBL/GenBank/DDBJ whole genome shotgun (WGS) entry which is preliminary data.</text>
</comment>
<keyword evidence="1" id="KW-0472">Membrane</keyword>
<feature type="transmembrane region" description="Helical" evidence="1">
    <location>
        <begin position="300"/>
        <end position="320"/>
    </location>
</feature>